<feature type="compositionally biased region" description="Low complexity" evidence="1">
    <location>
        <begin position="71"/>
        <end position="86"/>
    </location>
</feature>
<feature type="transmembrane region" description="Helical" evidence="2">
    <location>
        <begin position="317"/>
        <end position="340"/>
    </location>
</feature>
<keyword evidence="2" id="KW-1133">Transmembrane helix</keyword>
<reference evidence="3 4" key="1">
    <citation type="submission" date="2024-02" db="EMBL/GenBank/DDBJ databases">
        <title>High-quality chromosome-scale genome assembly of Pensacola bahiagrass (Paspalum notatum Flugge var. saurae).</title>
        <authorList>
            <person name="Vega J.M."/>
            <person name="Podio M."/>
            <person name="Orjuela J."/>
            <person name="Siena L.A."/>
            <person name="Pessino S.C."/>
            <person name="Combes M.C."/>
            <person name="Mariac C."/>
            <person name="Albertini E."/>
            <person name="Pupilli F."/>
            <person name="Ortiz J.P.A."/>
            <person name="Leblanc O."/>
        </authorList>
    </citation>
    <scope>NUCLEOTIDE SEQUENCE [LARGE SCALE GENOMIC DNA]</scope>
    <source>
        <strain evidence="3">R1</strain>
        <tissue evidence="3">Leaf</tissue>
    </source>
</reference>
<keyword evidence="2" id="KW-0812">Transmembrane</keyword>
<name>A0AAQ3U4I2_PASNO</name>
<feature type="compositionally biased region" description="Basic residues" evidence="1">
    <location>
        <begin position="7"/>
        <end position="27"/>
    </location>
</feature>
<proteinExistence type="predicted"/>
<gene>
    <name evidence="3" type="ORF">U9M48_032020</name>
</gene>
<keyword evidence="4" id="KW-1185">Reference proteome</keyword>
<protein>
    <submittedName>
        <fullName evidence="3">Uncharacterized protein</fullName>
    </submittedName>
</protein>
<dbReference type="AlphaFoldDB" id="A0AAQ3U4I2"/>
<organism evidence="3 4">
    <name type="scientific">Paspalum notatum var. saurae</name>
    <dbReference type="NCBI Taxonomy" id="547442"/>
    <lineage>
        <taxon>Eukaryota</taxon>
        <taxon>Viridiplantae</taxon>
        <taxon>Streptophyta</taxon>
        <taxon>Embryophyta</taxon>
        <taxon>Tracheophyta</taxon>
        <taxon>Spermatophyta</taxon>
        <taxon>Magnoliopsida</taxon>
        <taxon>Liliopsida</taxon>
        <taxon>Poales</taxon>
        <taxon>Poaceae</taxon>
        <taxon>PACMAD clade</taxon>
        <taxon>Panicoideae</taxon>
        <taxon>Andropogonodae</taxon>
        <taxon>Paspaleae</taxon>
        <taxon>Paspalinae</taxon>
        <taxon>Paspalum</taxon>
    </lineage>
</organism>
<accession>A0AAQ3U4I2</accession>
<keyword evidence="2" id="KW-0472">Membrane</keyword>
<sequence>MAPSPARARRIQHHGPDHRRRRPRLWRGRSGGGANGASATAAAQPGATPAPSPSPASDSGGPSPVPGPGLGAADPGARAAPAARPGGVRRGAPPPLPSPPRKGTVARPRRSPEVLRHGVAARPQSSPAALRHGAAPGPGRTSPLLYAGNSHARRRQWATTGVGEVGRRSPTAIRVTGLYVLVACWIWLALKCVKKCVEGKKLKVGSDKCPLNIVIGQFTQVVKATGNRYRSLSDAMSFLLVASGPSEMNKGEGEKKINGDRNSSVDVDFYFRLLGRRKALKTQLHLVQLMYGLHIVRKASDARKGSLKKIGRQPYTVGFPCIYLGSFLLCIACCFVKVPITLECCSVMSCYKHLRLIACIFFIIMMC</sequence>
<dbReference type="Proteomes" id="UP001341281">
    <property type="component" value="Chromosome 07"/>
</dbReference>
<evidence type="ECO:0000256" key="1">
    <source>
        <dbReference type="SAM" id="MobiDB-lite"/>
    </source>
</evidence>
<evidence type="ECO:0000313" key="4">
    <source>
        <dbReference type="Proteomes" id="UP001341281"/>
    </source>
</evidence>
<dbReference type="EMBL" id="CP144751">
    <property type="protein sequence ID" value="WVZ85058.1"/>
    <property type="molecule type" value="Genomic_DNA"/>
</dbReference>
<feature type="compositionally biased region" description="Low complexity" evidence="1">
    <location>
        <begin position="36"/>
        <end position="47"/>
    </location>
</feature>
<evidence type="ECO:0000256" key="2">
    <source>
        <dbReference type="SAM" id="Phobius"/>
    </source>
</evidence>
<evidence type="ECO:0000313" key="3">
    <source>
        <dbReference type="EMBL" id="WVZ85058.1"/>
    </source>
</evidence>
<feature type="region of interest" description="Disordered" evidence="1">
    <location>
        <begin position="1"/>
        <end position="143"/>
    </location>
</feature>